<keyword evidence="2 5" id="KW-0812">Transmembrane</keyword>
<comment type="subcellular location">
    <subcellularLocation>
        <location evidence="1">Membrane</location>
    </subcellularLocation>
</comment>
<sequence length="297" mass="34764">MPFTTLAFGLGVIINVIFFYLLLINRHLSDKTINKSILFNLAITLCDGLICLEFLINLMDKWMFYEGFVGKLMCILFYNDSAFYFLMSCRSGLTLLMCLYHFIKLLYPFLVNSVYFTFVVSSGFVLLLGNSILIPFIIIRRTLIYGYEYELTYCLLEPFNYEGTQFLINIVFFTYSFLMPGIGTVFFYAHILKSINSIETISREKAFVELRKSFLIDSLLFIICYLHFSLKLLSYCFSVSFEKENHLDIRDSSSITIGMYSMSYALFSMIFKSSHRRWIRRQFLIKIALEHISGTVR</sequence>
<reference evidence="7" key="1">
    <citation type="journal article" date="2016" name="PLoS Biol.">
        <title>GPCRs Direct Germline Development and Somatic Gonad Function in Planarians.</title>
        <authorList>
            <person name="Saberi A."/>
            <person name="Jamal A."/>
            <person name="Beets I."/>
            <person name="Schoofs L."/>
            <person name="Newmark P.A."/>
        </authorList>
    </citation>
    <scope>NUCLEOTIDE SEQUENCE</scope>
</reference>
<evidence type="ECO:0000256" key="4">
    <source>
        <dbReference type="ARBA" id="ARBA00023136"/>
    </source>
</evidence>
<feature type="transmembrane region" description="Helical" evidence="5">
    <location>
        <begin position="115"/>
        <end position="139"/>
    </location>
</feature>
<keyword evidence="4 5" id="KW-0472">Membrane</keyword>
<dbReference type="EMBL" id="KX018920">
    <property type="protein sequence ID" value="ANO39081.1"/>
    <property type="molecule type" value="mRNA"/>
</dbReference>
<feature type="transmembrane region" description="Helical" evidence="5">
    <location>
        <begin position="37"/>
        <end position="56"/>
    </location>
</feature>
<dbReference type="Gene3D" id="1.20.1070.10">
    <property type="entry name" value="Rhodopsin 7-helix transmembrane proteins"/>
    <property type="match status" value="1"/>
</dbReference>
<evidence type="ECO:0000313" key="7">
    <source>
        <dbReference type="EMBL" id="ANO39081.1"/>
    </source>
</evidence>
<organism evidence="7">
    <name type="scientific">Schmidtea mediterranea</name>
    <name type="common">Freshwater planarian flatworm</name>
    <dbReference type="NCBI Taxonomy" id="79327"/>
    <lineage>
        <taxon>Eukaryota</taxon>
        <taxon>Metazoa</taxon>
        <taxon>Spiralia</taxon>
        <taxon>Lophotrochozoa</taxon>
        <taxon>Platyhelminthes</taxon>
        <taxon>Rhabditophora</taxon>
        <taxon>Seriata</taxon>
        <taxon>Tricladida</taxon>
        <taxon>Continenticola</taxon>
        <taxon>Geoplanoidea</taxon>
        <taxon>Dugesiidae</taxon>
        <taxon>Schmidtea</taxon>
    </lineage>
</organism>
<dbReference type="GO" id="GO:0016020">
    <property type="term" value="C:membrane"/>
    <property type="evidence" value="ECO:0007669"/>
    <property type="project" value="UniProtKB-SubCell"/>
</dbReference>
<gene>
    <name evidence="7" type="primary">gcr123</name>
</gene>
<evidence type="ECO:0000256" key="2">
    <source>
        <dbReference type="ARBA" id="ARBA00022692"/>
    </source>
</evidence>
<dbReference type="SUPFAM" id="SSF81321">
    <property type="entry name" value="Family A G protein-coupled receptor-like"/>
    <property type="match status" value="1"/>
</dbReference>
<feature type="transmembrane region" description="Helical" evidence="5">
    <location>
        <begin position="166"/>
        <end position="192"/>
    </location>
</feature>
<evidence type="ECO:0000256" key="3">
    <source>
        <dbReference type="ARBA" id="ARBA00022989"/>
    </source>
</evidence>
<feature type="transmembrane region" description="Helical" evidence="5">
    <location>
        <begin position="253"/>
        <end position="271"/>
    </location>
</feature>
<evidence type="ECO:0000259" key="6">
    <source>
        <dbReference type="PROSITE" id="PS50262"/>
    </source>
</evidence>
<dbReference type="InterPro" id="IPR017452">
    <property type="entry name" value="GPCR_Rhodpsn_7TM"/>
</dbReference>
<evidence type="ECO:0000256" key="5">
    <source>
        <dbReference type="SAM" id="Phobius"/>
    </source>
</evidence>
<keyword evidence="3 5" id="KW-1133">Transmembrane helix</keyword>
<feature type="transmembrane region" description="Helical" evidence="5">
    <location>
        <begin position="213"/>
        <end position="233"/>
    </location>
</feature>
<accession>A0A193KUN4</accession>
<evidence type="ECO:0000256" key="1">
    <source>
        <dbReference type="ARBA" id="ARBA00004370"/>
    </source>
</evidence>
<dbReference type="OrthoDB" id="6245830at2759"/>
<protein>
    <submittedName>
        <fullName evidence="7">GCR123</fullName>
    </submittedName>
</protein>
<feature type="transmembrane region" description="Helical" evidence="5">
    <location>
        <begin position="82"/>
        <end position="103"/>
    </location>
</feature>
<name>A0A193KUN4_SCHMD</name>
<dbReference type="PROSITE" id="PS50262">
    <property type="entry name" value="G_PROTEIN_RECEP_F1_2"/>
    <property type="match status" value="1"/>
</dbReference>
<feature type="domain" description="G-protein coupled receptors family 1 profile" evidence="6">
    <location>
        <begin position="14"/>
        <end position="271"/>
    </location>
</feature>
<dbReference type="AlphaFoldDB" id="A0A193KUN4"/>
<proteinExistence type="evidence at transcript level"/>
<feature type="transmembrane region" description="Helical" evidence="5">
    <location>
        <begin position="6"/>
        <end position="25"/>
    </location>
</feature>